<dbReference type="Gene3D" id="3.90.226.10">
    <property type="entry name" value="2-enoyl-CoA Hydratase, Chain A, domain 1"/>
    <property type="match status" value="1"/>
</dbReference>
<name>A0A1M8A9J5_MALS4</name>
<keyword evidence="2" id="KW-1185">Reference proteome</keyword>
<protein>
    <submittedName>
        <fullName evidence="1">Uncharacterized protein</fullName>
    </submittedName>
</protein>
<dbReference type="InterPro" id="IPR029045">
    <property type="entry name" value="ClpP/crotonase-like_dom_sf"/>
</dbReference>
<organism evidence="1 2">
    <name type="scientific">Malassezia sympodialis (strain ATCC 42132)</name>
    <name type="common">Atopic eczema-associated yeast</name>
    <dbReference type="NCBI Taxonomy" id="1230383"/>
    <lineage>
        <taxon>Eukaryota</taxon>
        <taxon>Fungi</taxon>
        <taxon>Dikarya</taxon>
        <taxon>Basidiomycota</taxon>
        <taxon>Ustilaginomycotina</taxon>
        <taxon>Malasseziomycetes</taxon>
        <taxon>Malasseziales</taxon>
        <taxon>Malasseziaceae</taxon>
        <taxon>Malassezia</taxon>
    </lineage>
</organism>
<dbReference type="CDD" id="cd06558">
    <property type="entry name" value="crotonase-like"/>
    <property type="match status" value="1"/>
</dbReference>
<dbReference type="GO" id="GO:0004165">
    <property type="term" value="F:delta(3)-delta(2)-enoyl-CoA isomerase activity"/>
    <property type="evidence" value="ECO:0007669"/>
    <property type="project" value="TreeGrafter"/>
</dbReference>
<dbReference type="GO" id="GO:0005777">
    <property type="term" value="C:peroxisome"/>
    <property type="evidence" value="ECO:0007669"/>
    <property type="project" value="TreeGrafter"/>
</dbReference>
<dbReference type="Pfam" id="PF00378">
    <property type="entry name" value="ECH_1"/>
    <property type="match status" value="1"/>
</dbReference>
<dbReference type="GO" id="GO:0006635">
    <property type="term" value="P:fatty acid beta-oxidation"/>
    <property type="evidence" value="ECO:0007669"/>
    <property type="project" value="TreeGrafter"/>
</dbReference>
<dbReference type="STRING" id="1230383.A0A1M8A9J5"/>
<reference evidence="2" key="1">
    <citation type="journal article" date="2017" name="Nucleic Acids Res.">
        <title>Proteogenomics produces comprehensive and highly accurate protein-coding gene annotation in a complete genome assembly of Malassezia sympodialis.</title>
        <authorList>
            <person name="Zhu Y."/>
            <person name="Engstroem P.G."/>
            <person name="Tellgren-Roth C."/>
            <person name="Baudo C.D."/>
            <person name="Kennell J.C."/>
            <person name="Sun S."/>
            <person name="Billmyre R.B."/>
            <person name="Schroeder M.S."/>
            <person name="Andersson A."/>
            <person name="Holm T."/>
            <person name="Sigurgeirsson B."/>
            <person name="Wu G."/>
            <person name="Sankaranarayanan S.R."/>
            <person name="Siddharthan R."/>
            <person name="Sanyal K."/>
            <person name="Lundeberg J."/>
            <person name="Nystedt B."/>
            <person name="Boekhout T."/>
            <person name="Dawson T.L. Jr."/>
            <person name="Heitman J."/>
            <person name="Scheynius A."/>
            <person name="Lehtioe J."/>
        </authorList>
    </citation>
    <scope>NUCLEOTIDE SEQUENCE [LARGE SCALE GENOMIC DNA]</scope>
    <source>
        <strain evidence="2">ATCC 42132</strain>
    </source>
</reference>
<dbReference type="OMA" id="EMGIVHS"/>
<dbReference type="EMBL" id="LT671825">
    <property type="protein sequence ID" value="SHO79089.1"/>
    <property type="molecule type" value="Genomic_DNA"/>
</dbReference>
<dbReference type="Proteomes" id="UP000186303">
    <property type="component" value="Chromosome 5"/>
</dbReference>
<dbReference type="PANTHER" id="PTHR11941:SF75">
    <property type="entry name" value="ENOYL-COA HYDRATASE_ISOMERASE FAMILY PROTEIN"/>
    <property type="match status" value="1"/>
</dbReference>
<dbReference type="AlphaFoldDB" id="A0A1M8A9J5"/>
<accession>A0A1M8A9J5</accession>
<sequence>MLRAVAVRGRPWRAVARYSTSAPQVYASASEVPLVRTDFDAEKRIWTLQFLGQETPDHRLTHAMIQQGLLPALRDVRRQWEQWVAAHAMEPGAALVTTAPVDSKFFSNGLDLPNAIRDRYFFNDCLNALIRELLTFPIPTVAAVTGHAFAAGCVLALAHDYRVMNAQRGYLCMNEIEFGAPIPRGMLGAIQSVATKAAQRKLLLEAHRFTAADAEAHGLVHATAQGTEATLHKAVALADQVRSRAAAGAWQSIKEALYADALAMQYEPPCAKPPLAL</sequence>
<dbReference type="OrthoDB" id="1696280at2759"/>
<dbReference type="VEuPathDB" id="FungiDB:MSYG_3438"/>
<gene>
    <name evidence="1" type="ORF">MSYG_3438</name>
</gene>
<dbReference type="SUPFAM" id="SSF52096">
    <property type="entry name" value="ClpP/crotonase"/>
    <property type="match status" value="1"/>
</dbReference>
<evidence type="ECO:0000313" key="1">
    <source>
        <dbReference type="EMBL" id="SHO79089.1"/>
    </source>
</evidence>
<dbReference type="PANTHER" id="PTHR11941">
    <property type="entry name" value="ENOYL-COA HYDRATASE-RELATED"/>
    <property type="match status" value="1"/>
</dbReference>
<dbReference type="InterPro" id="IPR001753">
    <property type="entry name" value="Enoyl-CoA_hydra/iso"/>
</dbReference>
<evidence type="ECO:0000313" key="2">
    <source>
        <dbReference type="Proteomes" id="UP000186303"/>
    </source>
</evidence>
<proteinExistence type="predicted"/>